<dbReference type="InterPro" id="IPR030395">
    <property type="entry name" value="GP_PDE_dom"/>
</dbReference>
<dbReference type="AlphaFoldDB" id="A0A941CSC0"/>
<accession>A0A941CSC0</accession>
<reference evidence="2" key="1">
    <citation type="submission" date="2021-04" db="EMBL/GenBank/DDBJ databases">
        <title>Proteiniclasticum sedimins sp. nov., an obligate anaerobic bacterium isolated from anaerobic sludge.</title>
        <authorList>
            <person name="Liu J."/>
        </authorList>
    </citation>
    <scope>NUCLEOTIDE SEQUENCE</scope>
    <source>
        <strain evidence="2">BAD-10</strain>
    </source>
</reference>
<organism evidence="2 3">
    <name type="scientific">Proteiniclasticum sediminis</name>
    <dbReference type="NCBI Taxonomy" id="2804028"/>
    <lineage>
        <taxon>Bacteria</taxon>
        <taxon>Bacillati</taxon>
        <taxon>Bacillota</taxon>
        <taxon>Clostridia</taxon>
        <taxon>Eubacteriales</taxon>
        <taxon>Clostridiaceae</taxon>
        <taxon>Proteiniclasticum</taxon>
    </lineage>
</organism>
<evidence type="ECO:0000313" key="3">
    <source>
        <dbReference type="Proteomes" id="UP000675379"/>
    </source>
</evidence>
<protein>
    <submittedName>
        <fullName evidence="2">Glycerophosphodiester phosphodiesterase</fullName>
    </submittedName>
</protein>
<dbReference type="EMBL" id="JAGSCS010000016">
    <property type="protein sequence ID" value="MBR0576863.1"/>
    <property type="molecule type" value="Genomic_DNA"/>
</dbReference>
<evidence type="ECO:0000313" key="2">
    <source>
        <dbReference type="EMBL" id="MBR0576863.1"/>
    </source>
</evidence>
<evidence type="ECO:0000259" key="1">
    <source>
        <dbReference type="PROSITE" id="PS51704"/>
    </source>
</evidence>
<proteinExistence type="predicted"/>
<dbReference type="PROSITE" id="PS51704">
    <property type="entry name" value="GP_PDE"/>
    <property type="match status" value="1"/>
</dbReference>
<dbReference type="Proteomes" id="UP000675379">
    <property type="component" value="Unassembled WGS sequence"/>
</dbReference>
<sequence length="239" mass="26668">MKIFGHRGYALRYPENTLVSFQAAVDAGADGIETDVHLTRDGVLVLTHDEEISRVSSGHGLCKDMTYEELLALDFGSWKDPRFTGERIPTLDQLLDLLEDTSLILNLEVKMGFPYYPGIEEKLLEKIRARNFLSRIIFSSFNHYSVAKIKALEPAALVAPLYMEALYEPYHYAETFGAGAIHPQAGLVEKSIVDACHEKNIAVNLWTVNRTEDALKAQDLGVDAIITDCPLELITALRS</sequence>
<dbReference type="InterPro" id="IPR017946">
    <property type="entry name" value="PLC-like_Pdiesterase_TIM-brl"/>
</dbReference>
<dbReference type="GO" id="GO:0006629">
    <property type="term" value="P:lipid metabolic process"/>
    <property type="evidence" value="ECO:0007669"/>
    <property type="project" value="InterPro"/>
</dbReference>
<dbReference type="RefSeq" id="WP_211802283.1">
    <property type="nucleotide sequence ID" value="NZ_JAGSCS010000016.1"/>
</dbReference>
<name>A0A941CSC0_9CLOT</name>
<dbReference type="PANTHER" id="PTHR46211:SF1">
    <property type="entry name" value="GLYCEROPHOSPHODIESTER PHOSPHODIESTERASE, CYTOPLASMIC"/>
    <property type="match status" value="1"/>
</dbReference>
<dbReference type="Gene3D" id="3.20.20.190">
    <property type="entry name" value="Phosphatidylinositol (PI) phosphodiesterase"/>
    <property type="match status" value="1"/>
</dbReference>
<gene>
    <name evidence="2" type="ORF">KCG48_11040</name>
</gene>
<dbReference type="PANTHER" id="PTHR46211">
    <property type="entry name" value="GLYCEROPHOSPHORYL DIESTER PHOSPHODIESTERASE"/>
    <property type="match status" value="1"/>
</dbReference>
<dbReference type="SUPFAM" id="SSF51695">
    <property type="entry name" value="PLC-like phosphodiesterases"/>
    <property type="match status" value="1"/>
</dbReference>
<keyword evidence="3" id="KW-1185">Reference proteome</keyword>
<comment type="caution">
    <text evidence="2">The sequence shown here is derived from an EMBL/GenBank/DDBJ whole genome shotgun (WGS) entry which is preliminary data.</text>
</comment>
<feature type="domain" description="GP-PDE" evidence="1">
    <location>
        <begin position="1"/>
        <end position="237"/>
    </location>
</feature>
<dbReference type="CDD" id="cd08563">
    <property type="entry name" value="GDPD_TtGDE_like"/>
    <property type="match status" value="1"/>
</dbReference>
<dbReference type="GO" id="GO:0008081">
    <property type="term" value="F:phosphoric diester hydrolase activity"/>
    <property type="evidence" value="ECO:0007669"/>
    <property type="project" value="InterPro"/>
</dbReference>
<dbReference type="Pfam" id="PF03009">
    <property type="entry name" value="GDPD"/>
    <property type="match status" value="1"/>
</dbReference>